<feature type="signal peptide" evidence="1">
    <location>
        <begin position="1"/>
        <end position="21"/>
    </location>
</feature>
<evidence type="ECO:0000256" key="1">
    <source>
        <dbReference type="SAM" id="SignalP"/>
    </source>
</evidence>
<organism evidence="2 3">
    <name type="scientific">Vibrio tapetis subsp. tapetis</name>
    <dbReference type="NCBI Taxonomy" id="1671868"/>
    <lineage>
        <taxon>Bacteria</taxon>
        <taxon>Pseudomonadati</taxon>
        <taxon>Pseudomonadota</taxon>
        <taxon>Gammaproteobacteria</taxon>
        <taxon>Vibrionales</taxon>
        <taxon>Vibrionaceae</taxon>
        <taxon>Vibrio</taxon>
    </lineage>
</organism>
<sequence length="67" mass="7671">MKPFNLLCLTSLLMASSFSWSSVQPLELNAVPSDQLAQYIADFKEQKQQLWIRIQGERFPLTIQTIG</sequence>
<dbReference type="EMBL" id="LT960612">
    <property type="protein sequence ID" value="SON52466.1"/>
    <property type="molecule type" value="Genomic_DNA"/>
</dbReference>
<dbReference type="Proteomes" id="UP000235828">
    <property type="component" value="Chromosome B"/>
</dbReference>
<keyword evidence="3" id="KW-1185">Reference proteome</keyword>
<evidence type="ECO:0000313" key="2">
    <source>
        <dbReference type="EMBL" id="SON52466.1"/>
    </source>
</evidence>
<protein>
    <submittedName>
        <fullName evidence="2">Uncharacterized protein</fullName>
    </submittedName>
</protein>
<evidence type="ECO:0000313" key="3">
    <source>
        <dbReference type="Proteomes" id="UP000235828"/>
    </source>
</evidence>
<keyword evidence="1" id="KW-0732">Signal</keyword>
<dbReference type="RefSeq" id="WP_102524707.1">
    <property type="nucleotide sequence ID" value="NZ_LT960612.1"/>
</dbReference>
<proteinExistence type="predicted"/>
<dbReference type="KEGG" id="vta:B0855"/>
<name>A0A2N8ZKS0_9VIBR</name>
<dbReference type="AlphaFoldDB" id="A0A2N8ZKS0"/>
<reference evidence="2 3" key="1">
    <citation type="submission" date="2017-10" db="EMBL/GenBank/DDBJ databases">
        <authorList>
            <person name="Banno H."/>
            <person name="Chua N.-H."/>
        </authorList>
    </citation>
    <scope>NUCLEOTIDE SEQUENCE [LARGE SCALE GENOMIC DNA]</scope>
    <source>
        <strain evidence="2">Vibrio tapetis CECT4600</strain>
    </source>
</reference>
<feature type="chain" id="PRO_5014802613" evidence="1">
    <location>
        <begin position="22"/>
        <end position="67"/>
    </location>
</feature>
<accession>A0A2N8ZKS0</accession>
<gene>
    <name evidence="2" type="ORF">VTAP4600_B0855</name>
</gene>